<proteinExistence type="predicted"/>
<dbReference type="RefSeq" id="WP_068752203.1">
    <property type="nucleotide sequence ID" value="NZ_LR214441.1"/>
</dbReference>
<protein>
    <submittedName>
        <fullName evidence="1">Uncharacterized protein</fullName>
    </submittedName>
</protein>
<organism evidence="1 2">
    <name type="scientific">Tessaracoccus lapidicaptus</name>
    <dbReference type="NCBI Taxonomy" id="1427523"/>
    <lineage>
        <taxon>Bacteria</taxon>
        <taxon>Bacillati</taxon>
        <taxon>Actinomycetota</taxon>
        <taxon>Actinomycetes</taxon>
        <taxon>Propionibacteriales</taxon>
        <taxon>Propionibacteriaceae</taxon>
        <taxon>Tessaracoccus</taxon>
    </lineage>
</organism>
<gene>
    <name evidence="1" type="ORF">BCR15_07435</name>
</gene>
<reference evidence="2" key="1">
    <citation type="submission" date="2016-07" db="EMBL/GenBank/DDBJ databases">
        <authorList>
            <person name="Florea S."/>
            <person name="Webb J.S."/>
            <person name="Jaromczyk J."/>
            <person name="Schardl C.L."/>
        </authorList>
    </citation>
    <scope>NUCLEOTIDE SEQUENCE [LARGE SCALE GENOMIC DNA]</scope>
    <source>
        <strain evidence="2">IPBSL-7</strain>
    </source>
</reference>
<name>A0A1C0AKK2_9ACTN</name>
<accession>A0A1C0AKK2</accession>
<keyword evidence="2" id="KW-1185">Reference proteome</keyword>
<dbReference type="Gene3D" id="1.20.1280.290">
    <property type="match status" value="2"/>
</dbReference>
<dbReference type="EMBL" id="MBQD01000023">
    <property type="protein sequence ID" value="OCL33097.1"/>
    <property type="molecule type" value="Genomic_DNA"/>
</dbReference>
<evidence type="ECO:0000313" key="1">
    <source>
        <dbReference type="EMBL" id="OCL33097.1"/>
    </source>
</evidence>
<comment type="caution">
    <text evidence="1">The sequence shown here is derived from an EMBL/GenBank/DDBJ whole genome shotgun (WGS) entry which is preliminary data.</text>
</comment>
<dbReference type="Proteomes" id="UP000093501">
    <property type="component" value="Unassembled WGS sequence"/>
</dbReference>
<evidence type="ECO:0000313" key="2">
    <source>
        <dbReference type="Proteomes" id="UP000093501"/>
    </source>
</evidence>
<sequence>MIEVFGWVAAAVGIASNLPQLLRILRAGTSAGVSLRLWQISAATTGAWMVHGFLVQKAQMQWPNMLMSGLALVIVVFVLRDRGQRIAPQLILPVALAGALTSVELMFGAMAFGFIIAVPQLMGQGSQLKEMVTAPDLTGVSVGYLGIMLVVQAMWFVFGLLTTDWALIICAGAMTVVCSLNLAVYMVRWVRGRSRVALAV</sequence>
<dbReference type="AlphaFoldDB" id="A0A1C0AKK2"/>